<protein>
    <submittedName>
        <fullName evidence="1">Uncharacterized protein</fullName>
    </submittedName>
</protein>
<dbReference type="RefSeq" id="WP_189392958.1">
    <property type="nucleotide sequence ID" value="NZ_BMZN01000004.1"/>
</dbReference>
<name>A0A8H9IR77_9BURK</name>
<evidence type="ECO:0000313" key="2">
    <source>
        <dbReference type="Proteomes" id="UP000608923"/>
    </source>
</evidence>
<proteinExistence type="predicted"/>
<dbReference type="EMBL" id="BMZN01000004">
    <property type="protein sequence ID" value="GHC52358.1"/>
    <property type="molecule type" value="Genomic_DNA"/>
</dbReference>
<evidence type="ECO:0000313" key="1">
    <source>
        <dbReference type="EMBL" id="GHC52358.1"/>
    </source>
</evidence>
<accession>A0A8H9IR77</accession>
<dbReference type="Proteomes" id="UP000608923">
    <property type="component" value="Unassembled WGS sequence"/>
</dbReference>
<comment type="caution">
    <text evidence="1">The sequence shown here is derived from an EMBL/GenBank/DDBJ whole genome shotgun (WGS) entry which is preliminary data.</text>
</comment>
<dbReference type="AlphaFoldDB" id="A0A8H9IR77"/>
<reference evidence="2" key="1">
    <citation type="journal article" date="2019" name="Int. J. Syst. Evol. Microbiol.">
        <title>The Global Catalogue of Microorganisms (GCM) 10K type strain sequencing project: providing services to taxonomists for standard genome sequencing and annotation.</title>
        <authorList>
            <consortium name="The Broad Institute Genomics Platform"/>
            <consortium name="The Broad Institute Genome Sequencing Center for Infectious Disease"/>
            <person name="Wu L."/>
            <person name="Ma J."/>
        </authorList>
    </citation>
    <scope>NUCLEOTIDE SEQUENCE [LARGE SCALE GENOMIC DNA]</scope>
    <source>
        <strain evidence="2">KCTC 42083</strain>
    </source>
</reference>
<organism evidence="1 2">
    <name type="scientific">Alcaligenes pakistanensis</name>
    <dbReference type="NCBI Taxonomy" id="1482717"/>
    <lineage>
        <taxon>Bacteria</taxon>
        <taxon>Pseudomonadati</taxon>
        <taxon>Pseudomonadota</taxon>
        <taxon>Betaproteobacteria</taxon>
        <taxon>Burkholderiales</taxon>
        <taxon>Alcaligenaceae</taxon>
        <taxon>Alcaligenes</taxon>
    </lineage>
</organism>
<keyword evidence="2" id="KW-1185">Reference proteome</keyword>
<sequence length="260" mass="28852">MSLAQPVTIINEIVDGFNLESSRDASIRKSNDFNYRKLLSDINKLKKVDAFSGWQLQAALQVFTGDIEEFRRCMDIARGLGDIYSKQSIGIYFPTLVQLGLSSECQAELKSKDWPRLGMVSQVGEAALMSGSLHLLLEMYAQADEIQLQYKPAIDVNILQKMVAVLQAGRLNDIDIGALLDLAFAQLKKKSLLSSDICFDFVEDDGDGNLVIHIGLAAGLESLLELQCDFALAVAMGRKNYPRVHVLFEFPGKIREMACQ</sequence>
<gene>
    <name evidence="1" type="ORF">GCM10010096_25550</name>
</gene>